<dbReference type="InterPro" id="IPR049166">
    <property type="entry name" value="GH39_cat"/>
</dbReference>
<gene>
    <name evidence="6" type="primary">xynB_1</name>
    <name evidence="6" type="ORF">L21SP4_00404</name>
</gene>
<dbReference type="InterPro" id="IPR017853">
    <property type="entry name" value="GH"/>
</dbReference>
<dbReference type="Gene3D" id="3.20.20.80">
    <property type="entry name" value="Glycosidases"/>
    <property type="match status" value="1"/>
</dbReference>
<feature type="domain" description="Glycosyl hydrolases family 39 N-terminal catalytic" evidence="5">
    <location>
        <begin position="119"/>
        <end position="281"/>
    </location>
</feature>
<dbReference type="Proteomes" id="UP000035268">
    <property type="component" value="Chromosome"/>
</dbReference>
<accession>A0A0G3EHL1</accession>
<evidence type="ECO:0000256" key="2">
    <source>
        <dbReference type="ARBA" id="ARBA00022801"/>
    </source>
</evidence>
<sequence length="590" mass="67242" precursor="true">MRMVRKSLLAVSGVWIAGLLAGCLTAQEPETSLGEMTRFYRGQAVLSENWSIGGLQAGGEICVVPEYLTDPDLDFPYMKKDSARELMFTDRITAVRFLGGIADDIIPLESEHGGKLDLAYRDEDGELRYRWSSLDRFDPFAELFGSNITVVLDNIPSAFISNPHIDNYGQIVPPEDYDEWSRFIRALCRELIRRYGEEHVSEWRFRICTEARIHTDTEGFCRHYDETVAAVRAVLPGAKFSPYNAAGIHQLSDQHIDFYGVLEHCAETGAPFDFAPVSYYSVALTSKEAEQRGPLVVTDPSDDRMCRWTVSPALRTEEDYFPFWERIDRELGRRVPREIQELGILFNEYGDFTAEPGARGAAWLFHLLFHMKEVNDIRYAWHWHVTDPIMAPGTPREDSPRLLRGNGWLYSILDHTEGADLYRFEVESKSPDRDLLLKAIGFKDADDGHSYLILSAFNIDRTRPFEQTVTVTLPPWFVRPERVNVRQTRLDDATDVYRAMRRDLEREGLLNPNIAADPNALYAVTPVRPEKSLATGEGKRYLEKNWESYETMIRDALTLKPFGGELTPCSGGTELKLPVSTPSVTVLRFD</sequence>
<dbReference type="EMBL" id="CP010904">
    <property type="protein sequence ID" value="AKJ63684.1"/>
    <property type="molecule type" value="Genomic_DNA"/>
</dbReference>
<dbReference type="KEGG" id="vbl:L21SP4_00404"/>
<feature type="signal peptide" evidence="4">
    <location>
        <begin position="1"/>
        <end position="26"/>
    </location>
</feature>
<reference evidence="7" key="1">
    <citation type="submission" date="2015-02" db="EMBL/GenBank/DDBJ databases">
        <title>Description and complete genome sequence of the first cultured representative of the subdivision 5 of the Verrucomicrobia phylum.</title>
        <authorList>
            <person name="Spring S."/>
            <person name="Bunk B."/>
            <person name="Sproer C."/>
            <person name="Klenk H.-P."/>
        </authorList>
    </citation>
    <scope>NUCLEOTIDE SEQUENCE [LARGE SCALE GENOMIC DNA]</scope>
    <source>
        <strain evidence="7">L21-Fru-AB</strain>
    </source>
</reference>
<dbReference type="EC" id="3.2.1.37" evidence="6"/>
<evidence type="ECO:0000259" key="5">
    <source>
        <dbReference type="Pfam" id="PF01229"/>
    </source>
</evidence>
<dbReference type="AlphaFoldDB" id="A0A0G3EHL1"/>
<keyword evidence="2 6" id="KW-0378">Hydrolase</keyword>
<dbReference type="Pfam" id="PF01229">
    <property type="entry name" value="Glyco_hydro_39"/>
    <property type="match status" value="1"/>
</dbReference>
<evidence type="ECO:0000313" key="6">
    <source>
        <dbReference type="EMBL" id="AKJ63684.1"/>
    </source>
</evidence>
<evidence type="ECO:0000313" key="7">
    <source>
        <dbReference type="Proteomes" id="UP000035268"/>
    </source>
</evidence>
<keyword evidence="7" id="KW-1185">Reference proteome</keyword>
<name>A0A0G3EHL1_9BACT</name>
<dbReference type="PROSITE" id="PS51257">
    <property type="entry name" value="PROKAR_LIPOPROTEIN"/>
    <property type="match status" value="1"/>
</dbReference>
<proteinExistence type="inferred from homology"/>
<dbReference type="STRING" id="1307763.L21SP4_00404"/>
<feature type="chain" id="PRO_5005184237" evidence="4">
    <location>
        <begin position="27"/>
        <end position="590"/>
    </location>
</feature>
<dbReference type="OrthoDB" id="5242547at2"/>
<keyword evidence="3 6" id="KW-0326">Glycosidase</keyword>
<comment type="similarity">
    <text evidence="1">Belongs to the glycosyl hydrolase 39 family.</text>
</comment>
<evidence type="ECO:0000256" key="3">
    <source>
        <dbReference type="ARBA" id="ARBA00023295"/>
    </source>
</evidence>
<reference evidence="6 7" key="2">
    <citation type="journal article" date="2016" name="ISME J.">
        <title>Characterization of the first cultured representative of Verrucomicrobia subdivision 5 indicates the proposal of a novel phylum.</title>
        <authorList>
            <person name="Spring S."/>
            <person name="Bunk B."/>
            <person name="Sproer C."/>
            <person name="Schumann P."/>
            <person name="Rohde M."/>
            <person name="Tindall B.J."/>
            <person name="Klenk H.P."/>
        </authorList>
    </citation>
    <scope>NUCLEOTIDE SEQUENCE [LARGE SCALE GENOMIC DNA]</scope>
    <source>
        <strain evidence="6 7">L21-Fru-AB</strain>
    </source>
</reference>
<protein>
    <submittedName>
        <fullName evidence="6">Beta-xylosidase</fullName>
        <ecNumber evidence="6">3.2.1.37</ecNumber>
    </submittedName>
</protein>
<evidence type="ECO:0000256" key="4">
    <source>
        <dbReference type="SAM" id="SignalP"/>
    </source>
</evidence>
<evidence type="ECO:0000256" key="1">
    <source>
        <dbReference type="ARBA" id="ARBA00008875"/>
    </source>
</evidence>
<dbReference type="RefSeq" id="WP_052881092.1">
    <property type="nucleotide sequence ID" value="NZ_CP010904.1"/>
</dbReference>
<dbReference type="GO" id="GO:0009044">
    <property type="term" value="F:xylan 1,4-beta-xylosidase activity"/>
    <property type="evidence" value="ECO:0007669"/>
    <property type="project" value="UniProtKB-EC"/>
</dbReference>
<organism evidence="6 7">
    <name type="scientific">Kiritimatiella glycovorans</name>
    <dbReference type="NCBI Taxonomy" id="1307763"/>
    <lineage>
        <taxon>Bacteria</taxon>
        <taxon>Pseudomonadati</taxon>
        <taxon>Kiritimatiellota</taxon>
        <taxon>Kiritimatiellia</taxon>
        <taxon>Kiritimatiellales</taxon>
        <taxon>Kiritimatiellaceae</taxon>
        <taxon>Kiritimatiella</taxon>
    </lineage>
</organism>
<dbReference type="SUPFAM" id="SSF51445">
    <property type="entry name" value="(Trans)glycosidases"/>
    <property type="match status" value="1"/>
</dbReference>
<keyword evidence="4" id="KW-0732">Signal</keyword>